<name>A0A382Y4J9_9ZZZZ</name>
<dbReference type="SUPFAM" id="SSF51197">
    <property type="entry name" value="Clavaminate synthase-like"/>
    <property type="match status" value="1"/>
</dbReference>
<dbReference type="InterPro" id="IPR027443">
    <property type="entry name" value="IPNS-like_sf"/>
</dbReference>
<dbReference type="Pfam" id="PF14226">
    <property type="entry name" value="DIOX_N"/>
    <property type="match status" value="1"/>
</dbReference>
<protein>
    <recommendedName>
        <fullName evidence="1">Non-haem dioxygenase N-terminal domain-containing protein</fullName>
    </recommendedName>
</protein>
<organism evidence="2">
    <name type="scientific">marine metagenome</name>
    <dbReference type="NCBI Taxonomy" id="408172"/>
    <lineage>
        <taxon>unclassified sequences</taxon>
        <taxon>metagenomes</taxon>
        <taxon>ecological metagenomes</taxon>
    </lineage>
</organism>
<gene>
    <name evidence="2" type="ORF">METZ01_LOCUS431121</name>
</gene>
<dbReference type="AlphaFoldDB" id="A0A382Y4J9"/>
<dbReference type="InterPro" id="IPR026992">
    <property type="entry name" value="DIOX_N"/>
</dbReference>
<accession>A0A382Y4J9</accession>
<evidence type="ECO:0000313" key="2">
    <source>
        <dbReference type="EMBL" id="SVD78267.1"/>
    </source>
</evidence>
<reference evidence="2" key="1">
    <citation type="submission" date="2018-05" db="EMBL/GenBank/DDBJ databases">
        <authorList>
            <person name="Lanie J.A."/>
            <person name="Ng W.-L."/>
            <person name="Kazmierczak K.M."/>
            <person name="Andrzejewski T.M."/>
            <person name="Davidsen T.M."/>
            <person name="Wayne K.J."/>
            <person name="Tettelin H."/>
            <person name="Glass J.I."/>
            <person name="Rusch D."/>
            <person name="Podicherti R."/>
            <person name="Tsui H.-C.T."/>
            <person name="Winkler M.E."/>
        </authorList>
    </citation>
    <scope>NUCLEOTIDE SEQUENCE</scope>
</reference>
<feature type="non-terminal residue" evidence="2">
    <location>
        <position position="59"/>
    </location>
</feature>
<evidence type="ECO:0000259" key="1">
    <source>
        <dbReference type="Pfam" id="PF14226"/>
    </source>
</evidence>
<feature type="domain" description="Non-haem dioxygenase N-terminal" evidence="1">
    <location>
        <begin position="14"/>
        <end position="59"/>
    </location>
</feature>
<sequence>MANPKRNKSIFNRIPIIDIAPLVIPDHNTKLIRKTGDEIRDACRSVGFFYIKNHQIPQS</sequence>
<proteinExistence type="predicted"/>
<dbReference type="Gene3D" id="2.60.120.330">
    <property type="entry name" value="B-lactam Antibiotic, Isopenicillin N Synthase, Chain"/>
    <property type="match status" value="1"/>
</dbReference>
<dbReference type="EMBL" id="UINC01172936">
    <property type="protein sequence ID" value="SVD78267.1"/>
    <property type="molecule type" value="Genomic_DNA"/>
</dbReference>